<evidence type="ECO:0000256" key="8">
    <source>
        <dbReference type="ARBA" id="ARBA00023136"/>
    </source>
</evidence>
<protein>
    <recommendedName>
        <fullName evidence="12">ATP synthase subunit b</fullName>
    </recommendedName>
    <alternativeName>
        <fullName evidence="12">ATP synthase F(0) sector subunit b</fullName>
    </alternativeName>
    <alternativeName>
        <fullName evidence="12">ATPase subunit I</fullName>
    </alternativeName>
    <alternativeName>
        <fullName evidence="12">F-type ATPase subunit b</fullName>
        <shortName evidence="12">F-ATPase subunit b</shortName>
    </alternativeName>
</protein>
<evidence type="ECO:0000256" key="2">
    <source>
        <dbReference type="ARBA" id="ARBA00022448"/>
    </source>
</evidence>
<dbReference type="GO" id="GO:0005886">
    <property type="term" value="C:plasma membrane"/>
    <property type="evidence" value="ECO:0007669"/>
    <property type="project" value="UniProtKB-SubCell"/>
</dbReference>
<gene>
    <name evidence="12" type="primary">atpF</name>
    <name evidence="15" type="ORF">FRC53_03670</name>
</gene>
<dbReference type="InterPro" id="IPR002146">
    <property type="entry name" value="ATP_synth_b/b'su_bac/chlpt"/>
</dbReference>
<evidence type="ECO:0000313" key="16">
    <source>
        <dbReference type="Proteomes" id="UP000473648"/>
    </source>
</evidence>
<keyword evidence="4 12" id="KW-0812">Transmembrane</keyword>
<keyword evidence="3 12" id="KW-0138">CF(0)</keyword>
<accession>A0A6L5GQM5</accession>
<evidence type="ECO:0000256" key="10">
    <source>
        <dbReference type="ARBA" id="ARBA00025198"/>
    </source>
</evidence>
<dbReference type="GO" id="GO:0045259">
    <property type="term" value="C:proton-transporting ATP synthase complex"/>
    <property type="evidence" value="ECO:0007669"/>
    <property type="project" value="UniProtKB-KW"/>
</dbReference>
<evidence type="ECO:0000256" key="4">
    <source>
        <dbReference type="ARBA" id="ARBA00022692"/>
    </source>
</evidence>
<keyword evidence="9 12" id="KW-0066">ATP synthesis</keyword>
<evidence type="ECO:0000256" key="1">
    <source>
        <dbReference type="ARBA" id="ARBA00005513"/>
    </source>
</evidence>
<keyword evidence="16" id="KW-1185">Reference proteome</keyword>
<keyword evidence="5 12" id="KW-0375">Hydrogen ion transport</keyword>
<keyword evidence="6 12" id="KW-1133">Transmembrane helix</keyword>
<evidence type="ECO:0000256" key="13">
    <source>
        <dbReference type="RuleBase" id="RU003848"/>
    </source>
</evidence>
<evidence type="ECO:0000313" key="15">
    <source>
        <dbReference type="EMBL" id="MQM72524.1"/>
    </source>
</evidence>
<evidence type="ECO:0000256" key="6">
    <source>
        <dbReference type="ARBA" id="ARBA00022989"/>
    </source>
</evidence>
<dbReference type="GO" id="GO:0046961">
    <property type="term" value="F:proton-transporting ATPase activity, rotational mechanism"/>
    <property type="evidence" value="ECO:0007669"/>
    <property type="project" value="TreeGrafter"/>
</dbReference>
<keyword evidence="2 12" id="KW-0813">Transport</keyword>
<dbReference type="EMBL" id="VOGB01000004">
    <property type="protein sequence ID" value="MQM72524.1"/>
    <property type="molecule type" value="Genomic_DNA"/>
</dbReference>
<dbReference type="Proteomes" id="UP000473648">
    <property type="component" value="Unassembled WGS sequence"/>
</dbReference>
<dbReference type="AlphaFoldDB" id="A0A6L5GQM5"/>
<evidence type="ECO:0000256" key="12">
    <source>
        <dbReference type="HAMAP-Rule" id="MF_01398"/>
    </source>
</evidence>
<feature type="transmembrane region" description="Helical" evidence="12">
    <location>
        <begin position="6"/>
        <end position="27"/>
    </location>
</feature>
<keyword evidence="12" id="KW-1003">Cell membrane</keyword>
<dbReference type="GO" id="GO:0012505">
    <property type="term" value="C:endomembrane system"/>
    <property type="evidence" value="ECO:0007669"/>
    <property type="project" value="UniProtKB-SubCell"/>
</dbReference>
<dbReference type="Pfam" id="PF00430">
    <property type="entry name" value="ATP-synt_B"/>
    <property type="match status" value="1"/>
</dbReference>
<comment type="function">
    <text evidence="10 12">F(1)F(0) ATP synthase produces ATP from ADP in the presence of a proton or sodium gradient. F-type ATPases consist of two structural domains, F(1) containing the extramembraneous catalytic core and F(0) containing the membrane proton channel, linked together by a central stalk and a peripheral stalk. During catalysis, ATP synthesis in the catalytic domain of F(1) is coupled via a rotary mechanism of the central stalk subunits to proton translocation.</text>
</comment>
<evidence type="ECO:0000256" key="3">
    <source>
        <dbReference type="ARBA" id="ARBA00022547"/>
    </source>
</evidence>
<keyword evidence="8 12" id="KW-0472">Membrane</keyword>
<evidence type="ECO:0000256" key="9">
    <source>
        <dbReference type="ARBA" id="ARBA00023310"/>
    </source>
</evidence>
<evidence type="ECO:0000256" key="14">
    <source>
        <dbReference type="SAM" id="MobiDB-lite"/>
    </source>
</evidence>
<dbReference type="InterPro" id="IPR050059">
    <property type="entry name" value="ATP_synthase_B_chain"/>
</dbReference>
<organism evidence="15 16">
    <name type="scientific">Candidatus Pseudoramibacter fermentans</name>
    <dbReference type="NCBI Taxonomy" id="2594427"/>
    <lineage>
        <taxon>Bacteria</taxon>
        <taxon>Bacillati</taxon>
        <taxon>Bacillota</taxon>
        <taxon>Clostridia</taxon>
        <taxon>Eubacteriales</taxon>
        <taxon>Eubacteriaceae</taxon>
        <taxon>Pseudoramibacter</taxon>
    </lineage>
</organism>
<reference evidence="15" key="1">
    <citation type="journal article" date="2020" name="Appl. Environ. Microbiol.">
        <title>Medium-Chain Fatty Acid Synthesis by 'Candidatus Weimeria bifida' gen. nov., sp. nov., and 'Candidatus Pseudoramibacter fermentans' sp. nov.</title>
        <authorList>
            <person name="Scarborough M.J."/>
            <person name="Myers K.S."/>
            <person name="Donohue T.J."/>
            <person name="Noguera D.R."/>
        </authorList>
    </citation>
    <scope>NUCLEOTIDE SEQUENCE</scope>
    <source>
        <strain evidence="15">EUB1.1</strain>
    </source>
</reference>
<evidence type="ECO:0000256" key="7">
    <source>
        <dbReference type="ARBA" id="ARBA00023065"/>
    </source>
</evidence>
<comment type="similarity">
    <text evidence="1 12 13">Belongs to the ATPase B chain family.</text>
</comment>
<comment type="subcellular location">
    <subcellularLocation>
        <location evidence="12">Cell membrane</location>
        <topology evidence="12">Single-pass membrane protein</topology>
    </subcellularLocation>
    <subcellularLocation>
        <location evidence="11">Endomembrane system</location>
        <topology evidence="11">Single-pass membrane protein</topology>
    </subcellularLocation>
</comment>
<dbReference type="GO" id="GO:0046933">
    <property type="term" value="F:proton-transporting ATP synthase activity, rotational mechanism"/>
    <property type="evidence" value="ECO:0007669"/>
    <property type="project" value="UniProtKB-UniRule"/>
</dbReference>
<sequence>MLKVDINLVFTVINVIVLYLILRKFLFKPFNNMLAKRKKLIQDDFDTAAAAKTSAEDMKTQYEKQLQQIQIEREQILSDAKKQADQVYQKRMAEAKADAKALAEKTRRQLEEERRQTERELQDAVADLAMKATKKALESGAPLSEGRYGTLR</sequence>
<evidence type="ECO:0000256" key="11">
    <source>
        <dbReference type="ARBA" id="ARBA00037847"/>
    </source>
</evidence>
<dbReference type="CDD" id="cd06503">
    <property type="entry name" value="ATP-synt_Fo_b"/>
    <property type="match status" value="1"/>
</dbReference>
<keyword evidence="7 12" id="KW-0406">Ion transport</keyword>
<proteinExistence type="inferred from homology"/>
<comment type="caution">
    <text evidence="15">The sequence shown here is derived from an EMBL/GenBank/DDBJ whole genome shotgun (WGS) entry which is preliminary data.</text>
</comment>
<dbReference type="PANTHER" id="PTHR33445">
    <property type="entry name" value="ATP SYNTHASE SUBUNIT B', CHLOROPLASTIC"/>
    <property type="match status" value="1"/>
</dbReference>
<comment type="function">
    <text evidence="12">Component of the F(0) channel, it forms part of the peripheral stalk, linking F(1) to F(0).</text>
</comment>
<evidence type="ECO:0000256" key="5">
    <source>
        <dbReference type="ARBA" id="ARBA00022781"/>
    </source>
</evidence>
<name>A0A6L5GQM5_9FIRM</name>
<comment type="subunit">
    <text evidence="12">F-type ATPases have 2 components, F(1) - the catalytic core - and F(0) - the membrane proton channel. F(1) has five subunits: alpha(3), beta(3), gamma(1), delta(1), epsilon(1). F(0) has three main subunits: a(1), b(2) and c(10-14). The alpha and beta chains form an alternating ring which encloses part of the gamma chain. F(1) is attached to F(0) by a central stalk formed by the gamma and epsilon chains, while a peripheral stalk is formed by the delta and b chains.</text>
</comment>
<dbReference type="HAMAP" id="MF_01398">
    <property type="entry name" value="ATP_synth_b_bprime"/>
    <property type="match status" value="1"/>
</dbReference>
<feature type="region of interest" description="Disordered" evidence="14">
    <location>
        <begin position="103"/>
        <end position="122"/>
    </location>
</feature>
<dbReference type="PANTHER" id="PTHR33445:SF2">
    <property type="entry name" value="ATP SYNTHASE SUBUNIT B', CHLOROPLASTIC"/>
    <property type="match status" value="1"/>
</dbReference>